<dbReference type="RefSeq" id="WP_010760176.1">
    <property type="nucleotide sequence ID" value="NZ_ASWD01000009.1"/>
</dbReference>
<evidence type="ECO:0000313" key="2">
    <source>
        <dbReference type="EMBL" id="EOH86335.1"/>
    </source>
</evidence>
<feature type="transmembrane region" description="Helical" evidence="1">
    <location>
        <begin position="20"/>
        <end position="41"/>
    </location>
</feature>
<feature type="transmembrane region" description="Helical" evidence="1">
    <location>
        <begin position="53"/>
        <end position="73"/>
    </location>
</feature>
<accession>R2RSK1</accession>
<evidence type="ECO:0000256" key="1">
    <source>
        <dbReference type="SAM" id="Phobius"/>
    </source>
</evidence>
<keyword evidence="3" id="KW-1185">Reference proteome</keyword>
<dbReference type="eggNOG" id="ENOG503077C">
    <property type="taxonomic scope" value="Bacteria"/>
</dbReference>
<organism evidence="2 3">
    <name type="scientific">Enterococcus pallens ATCC BAA-351</name>
    <dbReference type="NCBI Taxonomy" id="1158607"/>
    <lineage>
        <taxon>Bacteria</taxon>
        <taxon>Bacillati</taxon>
        <taxon>Bacillota</taxon>
        <taxon>Bacilli</taxon>
        <taxon>Lactobacillales</taxon>
        <taxon>Enterococcaceae</taxon>
        <taxon>Enterococcus</taxon>
    </lineage>
</organism>
<evidence type="ECO:0000313" key="3">
    <source>
        <dbReference type="Proteomes" id="UP000013782"/>
    </source>
</evidence>
<keyword evidence="1" id="KW-0812">Transmembrane</keyword>
<dbReference type="HOGENOM" id="CLU_1956222_0_0_9"/>
<reference evidence="2 3" key="1">
    <citation type="submission" date="2013-02" db="EMBL/GenBank/DDBJ databases">
        <title>The Genome Sequence of Enterococcus pallens BAA-351.</title>
        <authorList>
            <consortium name="The Broad Institute Genome Sequencing Platform"/>
            <consortium name="The Broad Institute Genome Sequencing Center for Infectious Disease"/>
            <person name="Earl A.M."/>
            <person name="Gilmore M.S."/>
            <person name="Lebreton F."/>
            <person name="Walker B."/>
            <person name="Young S.K."/>
            <person name="Zeng Q."/>
            <person name="Gargeya S."/>
            <person name="Fitzgerald M."/>
            <person name="Haas B."/>
            <person name="Abouelleil A."/>
            <person name="Alvarado L."/>
            <person name="Arachchi H.M."/>
            <person name="Berlin A.M."/>
            <person name="Chapman S.B."/>
            <person name="Dewar J."/>
            <person name="Goldberg J."/>
            <person name="Griggs A."/>
            <person name="Gujja S."/>
            <person name="Hansen M."/>
            <person name="Howarth C."/>
            <person name="Imamovic A."/>
            <person name="Larimer J."/>
            <person name="McCowan C."/>
            <person name="Murphy C."/>
            <person name="Neiman D."/>
            <person name="Pearson M."/>
            <person name="Priest M."/>
            <person name="Roberts A."/>
            <person name="Saif S."/>
            <person name="Shea T."/>
            <person name="Sisk P."/>
            <person name="Sykes S."/>
            <person name="Wortman J."/>
            <person name="Nusbaum C."/>
            <person name="Birren B."/>
        </authorList>
    </citation>
    <scope>NUCLEOTIDE SEQUENCE [LARGE SCALE GENOMIC DNA]</scope>
    <source>
        <strain evidence="2 3">ATCC BAA-351</strain>
    </source>
</reference>
<keyword evidence="1" id="KW-1133">Transmembrane helix</keyword>
<proteinExistence type="predicted"/>
<protein>
    <submittedName>
        <fullName evidence="2">Uncharacterized protein</fullName>
    </submittedName>
</protein>
<keyword evidence="1" id="KW-0472">Membrane</keyword>
<dbReference type="Proteomes" id="UP000013782">
    <property type="component" value="Unassembled WGS sequence"/>
</dbReference>
<comment type="caution">
    <text evidence="2">The sequence shown here is derived from an EMBL/GenBank/DDBJ whole genome shotgun (WGS) entry which is preliminary data.</text>
</comment>
<dbReference type="AlphaFoldDB" id="R2RSK1"/>
<dbReference type="EMBL" id="AJAQ01000054">
    <property type="protein sequence ID" value="EOH86335.1"/>
    <property type="molecule type" value="Genomic_DNA"/>
</dbReference>
<gene>
    <name evidence="2" type="ORF">UAU_05257</name>
</gene>
<sequence>MKLITLIFSGASLVVDTVGWGFAQLIKVLLQGISTFCGWGVGKIQSLPENIQIPVVITLVVIFLGIFLAGLWGFPHIVISAFIVVPLIIFMLKLFIGWIVLFSLIYMMYLCIKRWCIRLWSYVTPNDI</sequence>
<name>R2RSK1_9ENTE</name>
<feature type="transmembrane region" description="Helical" evidence="1">
    <location>
        <begin position="79"/>
        <end position="112"/>
    </location>
</feature>